<dbReference type="SUPFAM" id="SSF51679">
    <property type="entry name" value="Bacterial luciferase-like"/>
    <property type="match status" value="1"/>
</dbReference>
<evidence type="ECO:0000259" key="2">
    <source>
        <dbReference type="Pfam" id="PF00296"/>
    </source>
</evidence>
<keyword evidence="1" id="KW-0560">Oxidoreductase</keyword>
<evidence type="ECO:0000313" key="3">
    <source>
        <dbReference type="EMBL" id="NEA87312.1"/>
    </source>
</evidence>
<accession>A0A6G3QVF0</accession>
<gene>
    <name evidence="3" type="ORF">G3I53_14995</name>
</gene>
<dbReference type="Gene3D" id="3.20.20.30">
    <property type="entry name" value="Luciferase-like domain"/>
    <property type="match status" value="1"/>
</dbReference>
<dbReference type="InterPro" id="IPR050564">
    <property type="entry name" value="F420-G6PD/mer"/>
</dbReference>
<dbReference type="AlphaFoldDB" id="A0A6G3QVF0"/>
<dbReference type="CDD" id="cd01097">
    <property type="entry name" value="Tetrahydromethanopterin_reductase"/>
    <property type="match status" value="1"/>
</dbReference>
<protein>
    <submittedName>
        <fullName evidence="3">LLM class flavin-dependent oxidoreductase</fullName>
    </submittedName>
</protein>
<evidence type="ECO:0000256" key="1">
    <source>
        <dbReference type="ARBA" id="ARBA00023002"/>
    </source>
</evidence>
<dbReference type="Pfam" id="PF00296">
    <property type="entry name" value="Bac_luciferase"/>
    <property type="match status" value="1"/>
</dbReference>
<organism evidence="3">
    <name type="scientific">Streptomyces sp. SID14436</name>
    <dbReference type="NCBI Taxonomy" id="2706070"/>
    <lineage>
        <taxon>Bacteria</taxon>
        <taxon>Bacillati</taxon>
        <taxon>Actinomycetota</taxon>
        <taxon>Actinomycetes</taxon>
        <taxon>Kitasatosporales</taxon>
        <taxon>Streptomycetaceae</taxon>
        <taxon>Streptomyces</taxon>
    </lineage>
</organism>
<reference evidence="3" key="1">
    <citation type="submission" date="2020-01" db="EMBL/GenBank/DDBJ databases">
        <title>Insect and environment-associated Actinomycetes.</title>
        <authorList>
            <person name="Currrie C."/>
            <person name="Chevrette M."/>
            <person name="Carlson C."/>
            <person name="Stubbendieck R."/>
            <person name="Wendt-Pienkowski E."/>
        </authorList>
    </citation>
    <scope>NUCLEOTIDE SEQUENCE</scope>
    <source>
        <strain evidence="3">SID14436</strain>
    </source>
</reference>
<dbReference type="InterPro" id="IPR011251">
    <property type="entry name" value="Luciferase-like_dom"/>
</dbReference>
<proteinExistence type="predicted"/>
<name>A0A6G3QVF0_9ACTN</name>
<dbReference type="GO" id="GO:0016705">
    <property type="term" value="F:oxidoreductase activity, acting on paired donors, with incorporation or reduction of molecular oxygen"/>
    <property type="evidence" value="ECO:0007669"/>
    <property type="project" value="InterPro"/>
</dbReference>
<comment type="caution">
    <text evidence="3">The sequence shown here is derived from an EMBL/GenBank/DDBJ whole genome shotgun (WGS) entry which is preliminary data.</text>
</comment>
<sequence>MTDYSVLIPFVPRRLEQTLPFAGLVNWTPAVRLWQGQSMILEPHQTFVGAAGAGFRVPVGFGVTLMPLRHPFEAANQARSVALATGHPVIAGFGPGAPAFQQNLLGASYDKPLAVARQYLTAVRGLLDGEVVEADGPDFTFRAQLAPAAAPRVDVGLGVLRPGMARLAGEIADAVITWLTPPSYLREVIVPAVEEGMARAGRTERPRIVAMVPVGLEREGTAPERLALASNFAHFQAPHYLDMLGRAGVDTGGGDVHAVARGAVDVGAVVTGDPDTVVKRLDEYRQAGVDEIVLNTTGVHKMFGAQEAIGDLTEILRGAV</sequence>
<dbReference type="EMBL" id="JAAGMD010000431">
    <property type="protein sequence ID" value="NEA87312.1"/>
    <property type="molecule type" value="Genomic_DNA"/>
</dbReference>
<feature type="domain" description="Luciferase-like" evidence="2">
    <location>
        <begin position="41"/>
        <end position="291"/>
    </location>
</feature>
<dbReference type="PANTHER" id="PTHR43244">
    <property type="match status" value="1"/>
</dbReference>
<dbReference type="PANTHER" id="PTHR43244:SF1">
    <property type="entry name" value="5,10-METHYLENETETRAHYDROMETHANOPTERIN REDUCTASE"/>
    <property type="match status" value="1"/>
</dbReference>
<dbReference type="InterPro" id="IPR036661">
    <property type="entry name" value="Luciferase-like_sf"/>
</dbReference>